<dbReference type="AlphaFoldDB" id="A0A1H0FHJ6"/>
<reference evidence="7 8" key="1">
    <citation type="submission" date="2016-10" db="EMBL/GenBank/DDBJ databases">
        <authorList>
            <person name="de Groot N.N."/>
        </authorList>
    </citation>
    <scope>NUCLEOTIDE SEQUENCE [LARGE SCALE GENOMIC DNA]</scope>
    <source>
        <strain evidence="7 8">CGMCC 1.3442</strain>
    </source>
</reference>
<gene>
    <name evidence="7" type="ORF">SAMN05216498_0257</name>
</gene>
<dbReference type="STRING" id="237069.SAMN05216498_0257"/>
<dbReference type="PRINTS" id="PR00173">
    <property type="entry name" value="EDTRNSPORT"/>
</dbReference>
<keyword evidence="4 6" id="KW-1133">Transmembrane helix</keyword>
<feature type="transmembrane region" description="Helical" evidence="6">
    <location>
        <begin position="320"/>
        <end position="342"/>
    </location>
</feature>
<dbReference type="InterPro" id="IPR001851">
    <property type="entry name" value="ABC_transp_permease"/>
</dbReference>
<dbReference type="GO" id="GO:0022857">
    <property type="term" value="F:transmembrane transporter activity"/>
    <property type="evidence" value="ECO:0007669"/>
    <property type="project" value="InterPro"/>
</dbReference>
<evidence type="ECO:0000313" key="7">
    <source>
        <dbReference type="EMBL" id="SDN94143.1"/>
    </source>
</evidence>
<feature type="transmembrane region" description="Helical" evidence="6">
    <location>
        <begin position="191"/>
        <end position="214"/>
    </location>
</feature>
<proteinExistence type="predicted"/>
<keyword evidence="8" id="KW-1185">Reference proteome</keyword>
<dbReference type="Pfam" id="PF02653">
    <property type="entry name" value="BPD_transp_2"/>
    <property type="match status" value="1"/>
</dbReference>
<organism evidence="7 8">
    <name type="scientific">Tenuibacillus multivorans</name>
    <dbReference type="NCBI Taxonomy" id="237069"/>
    <lineage>
        <taxon>Bacteria</taxon>
        <taxon>Bacillati</taxon>
        <taxon>Bacillota</taxon>
        <taxon>Bacilli</taxon>
        <taxon>Bacillales</taxon>
        <taxon>Bacillaceae</taxon>
        <taxon>Tenuibacillus</taxon>
    </lineage>
</organism>
<keyword evidence="2" id="KW-1003">Cell membrane</keyword>
<evidence type="ECO:0000256" key="4">
    <source>
        <dbReference type="ARBA" id="ARBA00022989"/>
    </source>
</evidence>
<dbReference type="EMBL" id="FNIG01000012">
    <property type="protein sequence ID" value="SDN94143.1"/>
    <property type="molecule type" value="Genomic_DNA"/>
</dbReference>
<dbReference type="Proteomes" id="UP000199334">
    <property type="component" value="Unassembled WGS sequence"/>
</dbReference>
<feature type="transmembrane region" description="Helical" evidence="6">
    <location>
        <begin position="152"/>
        <end position="170"/>
    </location>
</feature>
<feature type="transmembrane region" description="Helical" evidence="6">
    <location>
        <begin position="114"/>
        <end position="140"/>
    </location>
</feature>
<evidence type="ECO:0000256" key="2">
    <source>
        <dbReference type="ARBA" id="ARBA00022475"/>
    </source>
</evidence>
<accession>A0A1H0FHJ6</accession>
<feature type="transmembrane region" description="Helical" evidence="6">
    <location>
        <begin position="26"/>
        <end position="46"/>
    </location>
</feature>
<comment type="subcellular location">
    <subcellularLocation>
        <location evidence="1">Cell membrane</location>
        <topology evidence="1">Multi-pass membrane protein</topology>
    </subcellularLocation>
</comment>
<feature type="transmembrane region" description="Helical" evidence="6">
    <location>
        <begin position="66"/>
        <end position="84"/>
    </location>
</feature>
<keyword evidence="5 6" id="KW-0472">Membrane</keyword>
<keyword evidence="3 6" id="KW-0812">Transmembrane</keyword>
<feature type="transmembrane region" description="Helical" evidence="6">
    <location>
        <begin position="284"/>
        <end position="314"/>
    </location>
</feature>
<evidence type="ECO:0000256" key="1">
    <source>
        <dbReference type="ARBA" id="ARBA00004651"/>
    </source>
</evidence>
<feature type="transmembrane region" description="Helical" evidence="6">
    <location>
        <begin position="90"/>
        <end position="107"/>
    </location>
</feature>
<dbReference type="RefSeq" id="WP_245686899.1">
    <property type="nucleotide sequence ID" value="NZ_BJVZ01000014.1"/>
</dbReference>
<evidence type="ECO:0000256" key="3">
    <source>
        <dbReference type="ARBA" id="ARBA00022692"/>
    </source>
</evidence>
<dbReference type="PANTHER" id="PTHR32196">
    <property type="entry name" value="ABC TRANSPORTER PERMEASE PROTEIN YPHD-RELATED-RELATED"/>
    <property type="match status" value="1"/>
</dbReference>
<evidence type="ECO:0000313" key="8">
    <source>
        <dbReference type="Proteomes" id="UP000199334"/>
    </source>
</evidence>
<protein>
    <submittedName>
        <fullName evidence="7">Ribose transport system permease protein</fullName>
    </submittedName>
</protein>
<dbReference type="GO" id="GO:0005886">
    <property type="term" value="C:plasma membrane"/>
    <property type="evidence" value="ECO:0007669"/>
    <property type="project" value="UniProtKB-SubCell"/>
</dbReference>
<sequence>MGNEMVVNSRTSYLEWFKYKWSNDPLFSIFIGLVIMIIIQTLVLGFDYNSFGSWFQSWSNNWINILRNNAGIGIVALGMTFVIMTGGIDLAVGATLVATGAFAMALLDVGQRGILGIIGVTGYPAIILTIIFVLIFGYLLGSLIGVSVTKGMVPPFIATLGAMMVFRSVTQHLMQGYNPRVPVEFLQIASFKIGNLMIMPIIYWLIIAAILYYVSKRTTFGRHIIAVGSNERAANLSGVNVNKVKLRVYALMGLLVSIAAIIQVSRIGSMDYAGAGRGMEMDAIAAAVVGGTSMMGGRGFILGTVYGMLIIAVLNNLLNLFGVPPLLGDAFKGLIVIAAVLLQRKDKSS</sequence>
<dbReference type="CDD" id="cd06579">
    <property type="entry name" value="TM_PBP1_transp_AraH_like"/>
    <property type="match status" value="1"/>
</dbReference>
<feature type="transmembrane region" description="Helical" evidence="6">
    <location>
        <begin position="246"/>
        <end position="264"/>
    </location>
</feature>
<evidence type="ECO:0000256" key="5">
    <source>
        <dbReference type="ARBA" id="ARBA00023136"/>
    </source>
</evidence>
<evidence type="ECO:0000256" key="6">
    <source>
        <dbReference type="SAM" id="Phobius"/>
    </source>
</evidence>
<name>A0A1H0FHJ6_9BACI</name>